<comment type="subcellular location">
    <subcellularLocation>
        <location evidence="4">Cytoplasm</location>
    </subcellularLocation>
</comment>
<evidence type="ECO:0000256" key="4">
    <source>
        <dbReference type="HAMAP-Rule" id="MF_01632"/>
    </source>
</evidence>
<dbReference type="InterPro" id="IPR028978">
    <property type="entry name" value="Chorismate_lyase_/UTRA_dom_sf"/>
</dbReference>
<comment type="pathway">
    <text evidence="4">Cofactor biosynthesis; ubiquinone biosynthesis.</text>
</comment>
<dbReference type="GO" id="GO:0005829">
    <property type="term" value="C:cytosol"/>
    <property type="evidence" value="ECO:0007669"/>
    <property type="project" value="TreeGrafter"/>
</dbReference>
<keyword evidence="2 4" id="KW-0831">Ubiquinone biosynthesis</keyword>
<dbReference type="Pfam" id="PF04345">
    <property type="entry name" value="Chor_lyase"/>
    <property type="match status" value="1"/>
</dbReference>
<accession>A0A4P9VGC0</accession>
<dbReference type="GO" id="GO:0042866">
    <property type="term" value="P:pyruvate biosynthetic process"/>
    <property type="evidence" value="ECO:0007669"/>
    <property type="project" value="UniProtKB-UniRule"/>
</dbReference>
<dbReference type="RefSeq" id="WP_094785657.1">
    <property type="nucleotide sequence ID" value="NZ_NDXW01000001.1"/>
</dbReference>
<comment type="function">
    <text evidence="4">Removes the pyruvyl group from chorismate, with concomitant aromatization of the ring, to provide 4-hydroxybenzoate (4HB) for the ubiquinone pathway.</text>
</comment>
<feature type="binding site" evidence="4">
    <location>
        <position position="86"/>
    </location>
    <ligand>
        <name>substrate</name>
    </ligand>
</feature>
<proteinExistence type="inferred from homology"/>
<dbReference type="GO" id="GO:0006744">
    <property type="term" value="P:ubiquinone biosynthetic process"/>
    <property type="evidence" value="ECO:0007669"/>
    <property type="project" value="UniProtKB-UniRule"/>
</dbReference>
<reference evidence="5 6" key="1">
    <citation type="submission" date="2017-04" db="EMBL/GenBank/DDBJ databases">
        <title>Draft genome sequence of Zooshikella ganghwensis VG4 isolated from Red Sea sediments.</title>
        <authorList>
            <person name="Rehman Z."/>
            <person name="Alam I."/>
            <person name="Kamau A."/>
            <person name="Bajic V."/>
            <person name="Leiknes T."/>
        </authorList>
    </citation>
    <scope>NUCLEOTIDE SEQUENCE [LARGE SCALE GENOMIC DNA]</scope>
    <source>
        <strain evidence="5 6">VG4</strain>
    </source>
</reference>
<dbReference type="InterPro" id="IPR007440">
    <property type="entry name" value="Chorismate--pyruvate_lyase"/>
</dbReference>
<comment type="catalytic activity">
    <reaction evidence="4">
        <text>chorismate = 4-hydroxybenzoate + pyruvate</text>
        <dbReference type="Rhea" id="RHEA:16505"/>
        <dbReference type="ChEBI" id="CHEBI:15361"/>
        <dbReference type="ChEBI" id="CHEBI:17879"/>
        <dbReference type="ChEBI" id="CHEBI:29748"/>
        <dbReference type="EC" id="4.1.3.40"/>
    </reaction>
</comment>
<dbReference type="UniPathway" id="UPA00232"/>
<keyword evidence="1 4" id="KW-0963">Cytoplasm</keyword>
<gene>
    <name evidence="4" type="primary">ubiC</name>
    <name evidence="5" type="ORF">B9G39_00845</name>
</gene>
<dbReference type="SUPFAM" id="SSF64288">
    <property type="entry name" value="Chorismate lyase-like"/>
    <property type="match status" value="1"/>
</dbReference>
<name>A0A4P9VGC0_9GAMM</name>
<comment type="similarity">
    <text evidence="4">Belongs to the UbiC family.</text>
</comment>
<dbReference type="Proteomes" id="UP000257039">
    <property type="component" value="Unassembled WGS sequence"/>
</dbReference>
<feature type="binding site" evidence="4">
    <location>
        <position position="124"/>
    </location>
    <ligand>
        <name>substrate</name>
    </ligand>
</feature>
<protein>
    <recommendedName>
        <fullName evidence="4">Probable chorismate pyruvate-lyase</fullName>
        <shortName evidence="4">CL</shortName>
        <shortName evidence="4">CPL</shortName>
        <ecNumber evidence="4">4.1.3.40</ecNumber>
    </recommendedName>
</protein>
<dbReference type="PANTHER" id="PTHR38683:SF1">
    <property type="entry name" value="CHORISMATE PYRUVATE-LYASE"/>
    <property type="match status" value="1"/>
</dbReference>
<feature type="binding site" evidence="4">
    <location>
        <position position="181"/>
    </location>
    <ligand>
        <name>substrate</name>
    </ligand>
</feature>
<dbReference type="Gene3D" id="3.40.1410.10">
    <property type="entry name" value="Chorismate lyase-like"/>
    <property type="match status" value="1"/>
</dbReference>
<organism evidence="5 6">
    <name type="scientific">Zooshikella ganghwensis</name>
    <dbReference type="NCBI Taxonomy" id="202772"/>
    <lineage>
        <taxon>Bacteria</taxon>
        <taxon>Pseudomonadati</taxon>
        <taxon>Pseudomonadota</taxon>
        <taxon>Gammaproteobacteria</taxon>
        <taxon>Oceanospirillales</taxon>
        <taxon>Zooshikellaceae</taxon>
        <taxon>Zooshikella</taxon>
    </lineage>
</organism>
<keyword evidence="3 4" id="KW-0456">Lyase</keyword>
<dbReference type="PANTHER" id="PTHR38683">
    <property type="entry name" value="CHORISMATE PYRUVATE-LYASE"/>
    <property type="match status" value="1"/>
</dbReference>
<evidence type="ECO:0000256" key="2">
    <source>
        <dbReference type="ARBA" id="ARBA00022688"/>
    </source>
</evidence>
<dbReference type="AlphaFoldDB" id="A0A4P9VGC0"/>
<evidence type="ECO:0000256" key="1">
    <source>
        <dbReference type="ARBA" id="ARBA00022490"/>
    </source>
</evidence>
<comment type="caution">
    <text evidence="4">Lacks conserved residue(s) required for the propagation of feature annotation.</text>
</comment>
<keyword evidence="4" id="KW-0670">Pyruvate</keyword>
<evidence type="ECO:0000256" key="3">
    <source>
        <dbReference type="ARBA" id="ARBA00023239"/>
    </source>
</evidence>
<dbReference type="GO" id="GO:0008813">
    <property type="term" value="F:chorismate lyase activity"/>
    <property type="evidence" value="ECO:0007669"/>
    <property type="project" value="UniProtKB-UniRule"/>
</dbReference>
<comment type="caution">
    <text evidence="5">The sequence shown here is derived from an EMBL/GenBank/DDBJ whole genome shotgun (WGS) entry which is preliminary data.</text>
</comment>
<dbReference type="EC" id="4.1.3.40" evidence="4"/>
<keyword evidence="6" id="KW-1185">Reference proteome</keyword>
<evidence type="ECO:0000313" key="5">
    <source>
        <dbReference type="EMBL" id="RDH42103.1"/>
    </source>
</evidence>
<sequence length="214" mass="24895">MNLNRYSNMQFFSEHCWQPTHKWPAHDPLWPHLKHWLTHPGSLTEQLAKHFNSKVSVHLHRQQWLTATKEEQQYLGITPDTLTNIREITLFVRQQPCILARTVIPKETLSGNYQNLLTIKEQPLGHFLFGNANIIRLPQFELTTLKTADLPIQHDLPLPSEQVWGRRSRFLLSQKPLMITEYFLPFLLHSIENEQIGKPAASDILTTSSPSNDH</sequence>
<dbReference type="EMBL" id="NDXW01000001">
    <property type="protein sequence ID" value="RDH42103.1"/>
    <property type="molecule type" value="Genomic_DNA"/>
</dbReference>
<dbReference type="HAMAP" id="MF_01632">
    <property type="entry name" value="UbiC"/>
    <property type="match status" value="1"/>
</dbReference>
<evidence type="ECO:0000313" key="6">
    <source>
        <dbReference type="Proteomes" id="UP000257039"/>
    </source>
</evidence>